<protein>
    <submittedName>
        <fullName evidence="1">Uncharacterized protein</fullName>
    </submittedName>
</protein>
<organism evidence="1 2">
    <name type="scientific">Smallanthus sonchifolius</name>
    <dbReference type="NCBI Taxonomy" id="185202"/>
    <lineage>
        <taxon>Eukaryota</taxon>
        <taxon>Viridiplantae</taxon>
        <taxon>Streptophyta</taxon>
        <taxon>Embryophyta</taxon>
        <taxon>Tracheophyta</taxon>
        <taxon>Spermatophyta</taxon>
        <taxon>Magnoliopsida</taxon>
        <taxon>eudicotyledons</taxon>
        <taxon>Gunneridae</taxon>
        <taxon>Pentapetalae</taxon>
        <taxon>asterids</taxon>
        <taxon>campanulids</taxon>
        <taxon>Asterales</taxon>
        <taxon>Asteraceae</taxon>
        <taxon>Asteroideae</taxon>
        <taxon>Heliantheae alliance</taxon>
        <taxon>Millerieae</taxon>
        <taxon>Smallanthus</taxon>
    </lineage>
</organism>
<dbReference type="Proteomes" id="UP001056120">
    <property type="component" value="Linkage Group LG07"/>
</dbReference>
<sequence>MRLRLLNHAGKKNASKISINIVKDREKHSILGKLTLVQTPDTFSVAIVWSTSVDGGKFTRSKHYSQPAFTAKVTYTFRETCFLILFPHALEARRPKSWLSGNIPISLGQLSNLKNLDISCNSLVSETHFTKLENLNYLDLQNNRISRRPYKTATEDEGQVDNEASWFYNGIGSL</sequence>
<reference evidence="2" key="1">
    <citation type="journal article" date="2022" name="Mol. Ecol. Resour.">
        <title>The genomes of chicory, endive, great burdock and yacon provide insights into Asteraceae palaeo-polyploidization history and plant inulin production.</title>
        <authorList>
            <person name="Fan W."/>
            <person name="Wang S."/>
            <person name="Wang H."/>
            <person name="Wang A."/>
            <person name="Jiang F."/>
            <person name="Liu H."/>
            <person name="Zhao H."/>
            <person name="Xu D."/>
            <person name="Zhang Y."/>
        </authorList>
    </citation>
    <scope>NUCLEOTIDE SEQUENCE [LARGE SCALE GENOMIC DNA]</scope>
    <source>
        <strain evidence="2">cv. Yunnan</strain>
    </source>
</reference>
<gene>
    <name evidence="1" type="ORF">L1987_21041</name>
</gene>
<evidence type="ECO:0000313" key="1">
    <source>
        <dbReference type="EMBL" id="KAI3811320.1"/>
    </source>
</evidence>
<accession>A0ACB9ITJ7</accession>
<name>A0ACB9ITJ7_9ASTR</name>
<dbReference type="EMBL" id="CM042024">
    <property type="protein sequence ID" value="KAI3811320.1"/>
    <property type="molecule type" value="Genomic_DNA"/>
</dbReference>
<comment type="caution">
    <text evidence="1">The sequence shown here is derived from an EMBL/GenBank/DDBJ whole genome shotgun (WGS) entry which is preliminary data.</text>
</comment>
<proteinExistence type="predicted"/>
<reference evidence="1 2" key="2">
    <citation type="journal article" date="2022" name="Mol. Ecol. Resour.">
        <title>The genomes of chicory, endive, great burdock and yacon provide insights into Asteraceae paleo-polyploidization history and plant inulin production.</title>
        <authorList>
            <person name="Fan W."/>
            <person name="Wang S."/>
            <person name="Wang H."/>
            <person name="Wang A."/>
            <person name="Jiang F."/>
            <person name="Liu H."/>
            <person name="Zhao H."/>
            <person name="Xu D."/>
            <person name="Zhang Y."/>
        </authorList>
    </citation>
    <scope>NUCLEOTIDE SEQUENCE [LARGE SCALE GENOMIC DNA]</scope>
    <source>
        <strain evidence="2">cv. Yunnan</strain>
        <tissue evidence="1">Leaves</tissue>
    </source>
</reference>
<evidence type="ECO:0000313" key="2">
    <source>
        <dbReference type="Proteomes" id="UP001056120"/>
    </source>
</evidence>
<keyword evidence="2" id="KW-1185">Reference proteome</keyword>